<evidence type="ECO:0000313" key="3">
    <source>
        <dbReference type="Proteomes" id="UP000585050"/>
    </source>
</evidence>
<dbReference type="InterPro" id="IPR011990">
    <property type="entry name" value="TPR-like_helical_dom_sf"/>
</dbReference>
<dbReference type="SUPFAM" id="SSF52540">
    <property type="entry name" value="P-loop containing nucleoside triphosphate hydrolases"/>
    <property type="match status" value="1"/>
</dbReference>
<dbReference type="Proteomes" id="UP000585050">
    <property type="component" value="Unassembled WGS sequence"/>
</dbReference>
<dbReference type="InterPro" id="IPR029016">
    <property type="entry name" value="GAF-like_dom_sf"/>
</dbReference>
<evidence type="ECO:0000313" key="2">
    <source>
        <dbReference type="EMBL" id="NLR91928.1"/>
    </source>
</evidence>
<dbReference type="Pfam" id="PF01590">
    <property type="entry name" value="GAF"/>
    <property type="match status" value="1"/>
</dbReference>
<dbReference type="SMART" id="SM00220">
    <property type="entry name" value="S_TKc"/>
    <property type="match status" value="1"/>
</dbReference>
<dbReference type="Pfam" id="PF00069">
    <property type="entry name" value="Pkinase"/>
    <property type="match status" value="1"/>
</dbReference>
<dbReference type="InterPro" id="IPR003018">
    <property type="entry name" value="GAF"/>
</dbReference>
<dbReference type="Gene3D" id="3.60.40.10">
    <property type="entry name" value="PPM-type phosphatase domain"/>
    <property type="match status" value="1"/>
</dbReference>
<dbReference type="GO" id="GO:0005524">
    <property type="term" value="F:ATP binding"/>
    <property type="evidence" value="ECO:0007669"/>
    <property type="project" value="InterPro"/>
</dbReference>
<keyword evidence="3" id="KW-1185">Reference proteome</keyword>
<dbReference type="Gene3D" id="1.10.510.10">
    <property type="entry name" value="Transferase(Phosphotransferase) domain 1"/>
    <property type="match status" value="1"/>
</dbReference>
<dbReference type="Gene3D" id="3.40.50.300">
    <property type="entry name" value="P-loop containing nucleotide triphosphate hydrolases"/>
    <property type="match status" value="1"/>
</dbReference>
<comment type="caution">
    <text evidence="2">The sequence shown here is derived from an EMBL/GenBank/DDBJ whole genome shotgun (WGS) entry which is preliminary data.</text>
</comment>
<dbReference type="InterPro" id="IPR053159">
    <property type="entry name" value="Hybrid_Histidine_Kinase"/>
</dbReference>
<reference evidence="2 3" key="1">
    <citation type="submission" date="2020-04" db="EMBL/GenBank/DDBJ databases">
        <title>Flammeovirga sp. SR4, a novel species isolated from seawater.</title>
        <authorList>
            <person name="Wang X."/>
        </authorList>
    </citation>
    <scope>NUCLEOTIDE SEQUENCE [LARGE SCALE GENOMIC DNA]</scope>
    <source>
        <strain evidence="2 3">SR4</strain>
    </source>
</reference>
<dbReference type="PANTHER" id="PTHR43642:SF1">
    <property type="entry name" value="HYBRID SIGNAL TRANSDUCTION HISTIDINE KINASE G"/>
    <property type="match status" value="1"/>
</dbReference>
<dbReference type="InterPro" id="IPR041664">
    <property type="entry name" value="AAA_16"/>
</dbReference>
<dbReference type="SMART" id="SM00331">
    <property type="entry name" value="PP2C_SIG"/>
    <property type="match status" value="1"/>
</dbReference>
<accession>A0A7X8SKS7</accession>
<dbReference type="SUPFAM" id="SSF56112">
    <property type="entry name" value="Protein kinase-like (PK-like)"/>
    <property type="match status" value="1"/>
</dbReference>
<evidence type="ECO:0000259" key="1">
    <source>
        <dbReference type="PROSITE" id="PS50011"/>
    </source>
</evidence>
<name>A0A7X8SKS7_9BACT</name>
<dbReference type="SUPFAM" id="SSF55781">
    <property type="entry name" value="GAF domain-like"/>
    <property type="match status" value="1"/>
</dbReference>
<dbReference type="Gene3D" id="3.30.450.40">
    <property type="match status" value="1"/>
</dbReference>
<dbReference type="Gene3D" id="1.25.40.10">
    <property type="entry name" value="Tetratricopeptide repeat domain"/>
    <property type="match status" value="1"/>
</dbReference>
<dbReference type="Pfam" id="PF07228">
    <property type="entry name" value="SpoIIE"/>
    <property type="match status" value="1"/>
</dbReference>
<dbReference type="PROSITE" id="PS50011">
    <property type="entry name" value="PROTEIN_KINASE_DOM"/>
    <property type="match status" value="1"/>
</dbReference>
<dbReference type="InterPro" id="IPR001932">
    <property type="entry name" value="PPM-type_phosphatase-like_dom"/>
</dbReference>
<dbReference type="EMBL" id="JABAIL010000003">
    <property type="protein sequence ID" value="NLR91928.1"/>
    <property type="molecule type" value="Genomic_DNA"/>
</dbReference>
<dbReference type="Pfam" id="PF13191">
    <property type="entry name" value="AAA_16"/>
    <property type="match status" value="1"/>
</dbReference>
<dbReference type="InterPro" id="IPR011009">
    <property type="entry name" value="Kinase-like_dom_sf"/>
</dbReference>
<dbReference type="RefSeq" id="WP_168882639.1">
    <property type="nucleotide sequence ID" value="NZ_JABAIL010000003.1"/>
</dbReference>
<protein>
    <submittedName>
        <fullName evidence="2">AAA family ATPase</fullName>
    </submittedName>
</protein>
<dbReference type="GO" id="GO:0004672">
    <property type="term" value="F:protein kinase activity"/>
    <property type="evidence" value="ECO:0007669"/>
    <property type="project" value="InterPro"/>
</dbReference>
<dbReference type="SUPFAM" id="SSF48452">
    <property type="entry name" value="TPR-like"/>
    <property type="match status" value="2"/>
</dbReference>
<proteinExistence type="predicted"/>
<dbReference type="InterPro" id="IPR000719">
    <property type="entry name" value="Prot_kinase_dom"/>
</dbReference>
<sequence length="1728" mass="197706">MLENIGTINDELRRLQETTNYKVCISKAHQLHKIVKSKKYQAYMKYETEVLENLSLIDQSKSDKEQIVYKFGILSRFAEIDYKSLSLLEKIDLSIKLLKRVKKLHESGLIHYNISRQNICVTENRDVELIGYELSAEDGSSPKLQTLVILEDDNWNYIAPEQTGRINTYLNAKSDQYNIGVCLFELFTNNLPFRGKDKLELIHSHIAYSPPPVHKLHPDLPPFLSEVIGKLLAKSSNERYNNFEAVIKDFERLRDFCFGRNLKLPQYAGIDDIEITLKIPNKLYGRTNESEIFVDAYNSIKNEGLSVLALTGVSGVGKTAFIKEGINKILDEKLITVAGKFDQYQRNVPYLGIIQILKNLSSQLLLKSSSDIEALKELIAKNIGTNGKILTELAEELKFIVDDKYELAELGAKESMKRFTYTVSQFFKAIISQHPIILFVDDIQWADLSSVNLLKALVADLKDERLLLVFASRVEESEIFQSIKEDINKVKPLINIELEPLGKEMIIEMVRDILPKSPSIEVQRLSEIIQRNTEGNPYYIHEFINELISAKDNFNYHKDTGKWVINFAKIEESMATENVAEISLKKKDLLSSEINDKLAIASLLGNRFDAVVLSNLIGKDPKEVIDQLKKSVKMNIVVPLSDNYKYYDSESTEKIEYQFIHDRISQTYYNHFSEEEKKNWHLKIAYSLLENINITDPKVRLKAVNHANICIDEIKEKENALDFAQHNYEAALLAIENAAYDEAKNFLEFGLQYVGEEINKENKLIWLNIKLKLAQCYYASANYDECMTIVNSCLEYGTDRTYLHEAVLIKVHLYVVLGKYSEAIDLISASLRKSKIRFKKHPKQLDVMMGVMKSKMKLKSYSLEKLQKMKDLTDESKLEQLQLLSECFFPAYISRPLLFPILIFKVLELSMKYGNSPVSAFGYSCYSLLNSGIGDFDDARMYGEFTIELEEKYNYKPLNCSIEQNLVASYYPIFKGYNESIEKAGKAILLGNESGDTLFTGLLNLHRSAQLFFGGKNLNYVKKEVQKSIEVSSLSNETRSPLLQAILKLSNTLLQETQDENALMSWEEIQDHYKEINSMGDLCNTYLFEAIECILSGDIEFAVTLLDKIKASEDALMGVFYQNEFIFYYSVAHLLNPKSNKKALSSIKGYKKRLSKLAAINPENFQAKFLLIDTLLKKYHLKQNELHLLDQVLEYSKEKDDYLITAICSRVIFEAYESYGNHSLAGYYKKYSVQAFEKWGVKKGNHLFEDHLNSSEDESINATSNQNEDFDIKSILKASNMIFAELSVDKLVPSILKVAIENAGANNGLFITSVDNELYLKARSSSRTHKSIEAVNYPISSIKNEIPALIINKVIETRDHLILQNASQDFEFGRSSYVTTNNTKSVLCYPIVSNNEVKSIIYLENSLVEGAFSEIHLEIIKILSSQIRISLENAHLYQTMEKKVDMRTEEIRRQSEIIKKRNSDITDSIRYAKKIQRSLLPTHDKMESLLSGQFFVLYKPKDIIAGDFYWVDKKGDEVIFAAADCTGHGVPGAMVSVVCSNALNRATKEYLLSKPSDILNKVRGLVIENFNTSTYDDVKDGMDIALCNLNRKEMKLNYSGAHNELIIVRQKLFNTEGVNFVFEDDDKGLFHIKADRQSIGLSNKPKPFTNHTVDLMPNDMIYVFSDGFADQFGGPQNRKFLIKAFRKLLFDISQESLQDQHDVLNYRFEEWKGHNNQIDDVCVMAVRI</sequence>
<dbReference type="InterPro" id="IPR036457">
    <property type="entry name" value="PPM-type-like_dom_sf"/>
</dbReference>
<gene>
    <name evidence="2" type="ORF">HGP29_11955</name>
</gene>
<dbReference type="SMART" id="SM00065">
    <property type="entry name" value="GAF"/>
    <property type="match status" value="1"/>
</dbReference>
<dbReference type="PANTHER" id="PTHR43642">
    <property type="entry name" value="HYBRID SIGNAL TRANSDUCTION HISTIDINE KINASE G"/>
    <property type="match status" value="1"/>
</dbReference>
<feature type="domain" description="Protein kinase" evidence="1">
    <location>
        <begin position="1"/>
        <end position="251"/>
    </location>
</feature>
<organism evidence="2 3">
    <name type="scientific">Flammeovirga agarivorans</name>
    <dbReference type="NCBI Taxonomy" id="2726742"/>
    <lineage>
        <taxon>Bacteria</taxon>
        <taxon>Pseudomonadati</taxon>
        <taxon>Bacteroidota</taxon>
        <taxon>Cytophagia</taxon>
        <taxon>Cytophagales</taxon>
        <taxon>Flammeovirgaceae</taxon>
        <taxon>Flammeovirga</taxon>
    </lineage>
</organism>
<dbReference type="InterPro" id="IPR027417">
    <property type="entry name" value="P-loop_NTPase"/>
</dbReference>